<evidence type="ECO:0000313" key="6">
    <source>
        <dbReference type="Proteomes" id="UP001324533"/>
    </source>
</evidence>
<evidence type="ECO:0000313" key="5">
    <source>
        <dbReference type="EMBL" id="WQB71185.1"/>
    </source>
</evidence>
<dbReference type="InterPro" id="IPR048389">
    <property type="entry name" value="YciQ-like_C"/>
</dbReference>
<dbReference type="Pfam" id="PF20990">
    <property type="entry name" value="DUF2207_C"/>
    <property type="match status" value="1"/>
</dbReference>
<feature type="transmembrane region" description="Helical" evidence="2">
    <location>
        <begin position="410"/>
        <end position="432"/>
    </location>
</feature>
<feature type="domain" description="DUF2207" evidence="3">
    <location>
        <begin position="60"/>
        <end position="191"/>
    </location>
</feature>
<reference evidence="5 6" key="1">
    <citation type="submission" date="2023-06" db="EMBL/GenBank/DDBJ databases">
        <title>Rock-solubilizing bacteria, Microbacterium invictum, promotes re-establishment of vegetation in rocky wasteland by accelerating rock bio-weathering and reshaping soil bacterial community.</title>
        <authorList>
            <person name="Liu C."/>
        </authorList>
    </citation>
    <scope>NUCLEOTIDE SEQUENCE [LARGE SCALE GENOMIC DNA]</scope>
    <source>
        <strain evidence="5 6">X-18</strain>
    </source>
</reference>
<feature type="domain" description="Predicted membrane protein YciQ-like C-terminal" evidence="4">
    <location>
        <begin position="291"/>
        <end position="535"/>
    </location>
</feature>
<sequence length="596" mass="62406">MPRTRRATVLVLTALLGMVGLAGLVVPAPPASASGDVDDFVFESMDAEFTLGREDDDTSTLRVVETFVAVFPENQNRGLRREIPAEYNGQPTFPELVSVTDDAGNARPAEVETDGDVMVVTSRADDFLSGRQIFVFTYTLRNVTDSFADTSDEFYWDVNGNGWQQPFGEVTATLVVPPELADALTGAEACYVGQFGDVGTCPIDAADAPAGAVITAGSQDLAPGETLTMAVGFETGTFARFDGSYLASGWGWAQGAAGIAGLGMLGAAIVVHRRSLRNAPGRPTIIAEFTPPPGIDALESALLLGKTAKAIPAEVLEQAVVGSIRILEGEKRWFGGAKLQAELIDADRADRDGRMLLEGLFDEELRPGEVYEFGGNDTHFSRTAQKILAAGRAELKNRGLYRAIPVRVRAWPIAGALVVGVLIVLFGVFALAGSVDPLVPILGIVLGAGLTVVTVAVLSARPLSAEGAEVRDHLQGLKVFIEWAEADRIRMLQSPAGAERRPIDIGDPREMLHLYERLLPYAVVFGQEKEWAQHLAVYYGDDTPGWYIGTSGFNAAAFSAGIGSLSATAASSSSSGGSSGGGSAGGGGGGGGGGGV</sequence>
<keyword evidence="2" id="KW-0812">Transmembrane</keyword>
<evidence type="ECO:0000256" key="1">
    <source>
        <dbReference type="SAM" id="MobiDB-lite"/>
    </source>
</evidence>
<dbReference type="Proteomes" id="UP001324533">
    <property type="component" value="Chromosome"/>
</dbReference>
<keyword evidence="2" id="KW-1133">Transmembrane helix</keyword>
<dbReference type="EMBL" id="CP139779">
    <property type="protein sequence ID" value="WQB71185.1"/>
    <property type="molecule type" value="Genomic_DNA"/>
</dbReference>
<feature type="transmembrane region" description="Helical" evidence="2">
    <location>
        <begin position="438"/>
        <end position="458"/>
    </location>
</feature>
<feature type="compositionally biased region" description="Gly residues" evidence="1">
    <location>
        <begin position="577"/>
        <end position="596"/>
    </location>
</feature>
<gene>
    <name evidence="5" type="ORF">T9R20_04240</name>
</gene>
<dbReference type="Pfam" id="PF09972">
    <property type="entry name" value="DUF2207"/>
    <property type="match status" value="1"/>
</dbReference>
<protein>
    <submittedName>
        <fullName evidence="5">DUF2207 domain-containing protein</fullName>
    </submittedName>
</protein>
<dbReference type="InterPro" id="IPR018702">
    <property type="entry name" value="DUF2207"/>
</dbReference>
<keyword evidence="2" id="KW-0472">Membrane</keyword>
<evidence type="ECO:0000259" key="3">
    <source>
        <dbReference type="Pfam" id="PF09972"/>
    </source>
</evidence>
<proteinExistence type="predicted"/>
<evidence type="ECO:0000259" key="4">
    <source>
        <dbReference type="Pfam" id="PF20990"/>
    </source>
</evidence>
<feature type="region of interest" description="Disordered" evidence="1">
    <location>
        <begin position="569"/>
        <end position="596"/>
    </location>
</feature>
<feature type="transmembrane region" description="Helical" evidence="2">
    <location>
        <begin position="250"/>
        <end position="271"/>
    </location>
</feature>
<name>A0ABZ0VC31_9MICO</name>
<keyword evidence="6" id="KW-1185">Reference proteome</keyword>
<organism evidence="5 6">
    <name type="scientific">Microbacterium invictum</name>
    <dbReference type="NCBI Taxonomy" id="515415"/>
    <lineage>
        <taxon>Bacteria</taxon>
        <taxon>Bacillati</taxon>
        <taxon>Actinomycetota</taxon>
        <taxon>Actinomycetes</taxon>
        <taxon>Micrococcales</taxon>
        <taxon>Microbacteriaceae</taxon>
        <taxon>Microbacterium</taxon>
    </lineage>
</organism>
<dbReference type="RefSeq" id="WP_322411303.1">
    <property type="nucleotide sequence ID" value="NZ_CP139779.1"/>
</dbReference>
<accession>A0ABZ0VC31</accession>
<evidence type="ECO:0000256" key="2">
    <source>
        <dbReference type="SAM" id="Phobius"/>
    </source>
</evidence>